<feature type="domain" description="Palmitoyltransferase DHHC" evidence="8">
    <location>
        <begin position="90"/>
        <end position="215"/>
    </location>
</feature>
<keyword evidence="4 7" id="KW-1133">Transmembrane helix</keyword>
<sequence>MKIRKNVLPRRIVDWLCFLLIGVFLPIVFIFEMIVVLPAFHEPGGFWHTFTFTIAMFLIFNIKGNFLACLMIDTSVDFASLKTPPNAESMGWRHCKKCDRLAPPRSWHCSICKCCILKRDHHCLFVGCCVGHRNHRYFMMFVVFLFIGATYAFVYNSLFLWVVNARIYRNFLSLLKMTCPLLMTVSGSIWQNMFLVFYNLNILAVVYSVVLLWYHGPGLFRGGVCYEKDKNFPYGKSSWRQNFETVFGKRMHLVWLSPLFQSELPDNGIDWQLLKSSKKTDKLSKERKKGE</sequence>
<organism evidence="9 10">
    <name type="scientific">Stomoxys calcitrans</name>
    <name type="common">Stable fly</name>
    <name type="synonym">Conops calcitrans</name>
    <dbReference type="NCBI Taxonomy" id="35570"/>
    <lineage>
        <taxon>Eukaryota</taxon>
        <taxon>Metazoa</taxon>
        <taxon>Ecdysozoa</taxon>
        <taxon>Arthropoda</taxon>
        <taxon>Hexapoda</taxon>
        <taxon>Insecta</taxon>
        <taxon>Pterygota</taxon>
        <taxon>Neoptera</taxon>
        <taxon>Endopterygota</taxon>
        <taxon>Diptera</taxon>
        <taxon>Brachycera</taxon>
        <taxon>Muscomorpha</taxon>
        <taxon>Muscoidea</taxon>
        <taxon>Muscidae</taxon>
        <taxon>Stomoxys</taxon>
    </lineage>
</organism>
<dbReference type="Proteomes" id="UP000095300">
    <property type="component" value="Unassembled WGS sequence"/>
</dbReference>
<protein>
    <recommendedName>
        <fullName evidence="7">Palmitoyltransferase</fullName>
        <ecNumber evidence="7">2.3.1.225</ecNumber>
    </recommendedName>
</protein>
<dbReference type="GO" id="GO:0016020">
    <property type="term" value="C:membrane"/>
    <property type="evidence" value="ECO:0007669"/>
    <property type="project" value="UniProtKB-SubCell"/>
</dbReference>
<accession>A0A1I8P1I9</accession>
<feature type="transmembrane region" description="Helical" evidence="7">
    <location>
        <begin position="141"/>
        <end position="163"/>
    </location>
</feature>
<evidence type="ECO:0000256" key="5">
    <source>
        <dbReference type="ARBA" id="ARBA00023136"/>
    </source>
</evidence>
<dbReference type="STRING" id="35570.A0A1I8P1I9"/>
<reference evidence="9" key="1">
    <citation type="submission" date="2020-05" db="UniProtKB">
        <authorList>
            <consortium name="EnsemblMetazoa"/>
        </authorList>
    </citation>
    <scope>IDENTIFICATION</scope>
    <source>
        <strain evidence="9">USDA</strain>
    </source>
</reference>
<evidence type="ECO:0000256" key="2">
    <source>
        <dbReference type="ARBA" id="ARBA00022679"/>
    </source>
</evidence>
<keyword evidence="6 7" id="KW-0012">Acyltransferase</keyword>
<dbReference type="KEGG" id="scac:106083725"/>
<evidence type="ECO:0000256" key="6">
    <source>
        <dbReference type="ARBA" id="ARBA00023315"/>
    </source>
</evidence>
<evidence type="ECO:0000259" key="8">
    <source>
        <dbReference type="Pfam" id="PF01529"/>
    </source>
</evidence>
<feature type="transmembrane region" description="Helical" evidence="7">
    <location>
        <begin position="193"/>
        <end position="214"/>
    </location>
</feature>
<evidence type="ECO:0000256" key="3">
    <source>
        <dbReference type="ARBA" id="ARBA00022692"/>
    </source>
</evidence>
<feature type="transmembrane region" description="Helical" evidence="7">
    <location>
        <begin position="12"/>
        <end position="40"/>
    </location>
</feature>
<keyword evidence="3 7" id="KW-0812">Transmembrane</keyword>
<keyword evidence="10" id="KW-1185">Reference proteome</keyword>
<dbReference type="OrthoDB" id="302728at2759"/>
<feature type="transmembrane region" description="Helical" evidence="7">
    <location>
        <begin position="46"/>
        <end position="62"/>
    </location>
</feature>
<dbReference type="EnsemblMetazoa" id="SCAU004026-RA">
    <property type="protein sequence ID" value="SCAU004026-PA"/>
    <property type="gene ID" value="SCAU004026"/>
</dbReference>
<dbReference type="VEuPathDB" id="VectorBase:SCAU004026"/>
<name>A0A1I8P1I9_STOCA</name>
<dbReference type="Pfam" id="PF01529">
    <property type="entry name" value="DHHC"/>
    <property type="match status" value="1"/>
</dbReference>
<evidence type="ECO:0000256" key="1">
    <source>
        <dbReference type="ARBA" id="ARBA00004141"/>
    </source>
</evidence>
<dbReference type="PROSITE" id="PS50216">
    <property type="entry name" value="DHHC"/>
    <property type="match status" value="1"/>
</dbReference>
<evidence type="ECO:0000256" key="4">
    <source>
        <dbReference type="ARBA" id="ARBA00022989"/>
    </source>
</evidence>
<keyword evidence="5 7" id="KW-0472">Membrane</keyword>
<dbReference type="EC" id="2.3.1.225" evidence="7"/>
<dbReference type="InterPro" id="IPR001594">
    <property type="entry name" value="Palmitoyltrfase_DHHC"/>
</dbReference>
<dbReference type="PANTHER" id="PTHR12246">
    <property type="entry name" value="PALMITOYLTRANSFERASE ZDHHC16"/>
    <property type="match status" value="1"/>
</dbReference>
<gene>
    <name evidence="9" type="primary">106083725</name>
</gene>
<evidence type="ECO:0000256" key="7">
    <source>
        <dbReference type="RuleBase" id="RU079119"/>
    </source>
</evidence>
<comment type="subcellular location">
    <subcellularLocation>
        <location evidence="1">Membrane</location>
        <topology evidence="1">Multi-pass membrane protein</topology>
    </subcellularLocation>
</comment>
<evidence type="ECO:0000313" key="10">
    <source>
        <dbReference type="Proteomes" id="UP000095300"/>
    </source>
</evidence>
<keyword evidence="2 7" id="KW-0808">Transferase</keyword>
<proteinExistence type="inferred from homology"/>
<comment type="catalytic activity">
    <reaction evidence="7">
        <text>L-cysteinyl-[protein] + hexadecanoyl-CoA = S-hexadecanoyl-L-cysteinyl-[protein] + CoA</text>
        <dbReference type="Rhea" id="RHEA:36683"/>
        <dbReference type="Rhea" id="RHEA-COMP:10131"/>
        <dbReference type="Rhea" id="RHEA-COMP:11032"/>
        <dbReference type="ChEBI" id="CHEBI:29950"/>
        <dbReference type="ChEBI" id="CHEBI:57287"/>
        <dbReference type="ChEBI" id="CHEBI:57379"/>
        <dbReference type="ChEBI" id="CHEBI:74151"/>
        <dbReference type="EC" id="2.3.1.225"/>
    </reaction>
</comment>
<evidence type="ECO:0000313" key="9">
    <source>
        <dbReference type="EnsemblMetazoa" id="SCAU004026-PA"/>
    </source>
</evidence>
<dbReference type="GO" id="GO:0019706">
    <property type="term" value="F:protein-cysteine S-palmitoyltransferase activity"/>
    <property type="evidence" value="ECO:0007669"/>
    <property type="project" value="UniProtKB-EC"/>
</dbReference>
<dbReference type="AlphaFoldDB" id="A0A1I8P1I9"/>
<comment type="similarity">
    <text evidence="7">Belongs to the DHHC palmitoyltransferase family.</text>
</comment>
<comment type="domain">
    <text evidence="7">The DHHC domain is required for palmitoyltransferase activity.</text>
</comment>
<dbReference type="InterPro" id="IPR039859">
    <property type="entry name" value="PFA4/ZDH16/20/ERF2-like"/>
</dbReference>